<evidence type="ECO:0000256" key="10">
    <source>
        <dbReference type="PROSITE-ProRule" id="PRU00723"/>
    </source>
</evidence>
<keyword evidence="8 11" id="KW-0694">RNA-binding</keyword>
<dbReference type="InterPro" id="IPR000571">
    <property type="entry name" value="Znf_CCCH"/>
</dbReference>
<dbReference type="GO" id="GO:0008143">
    <property type="term" value="F:poly(A) binding"/>
    <property type="evidence" value="ECO:0007669"/>
    <property type="project" value="UniProtKB-UniRule"/>
</dbReference>
<dbReference type="GO" id="GO:0016607">
    <property type="term" value="C:nuclear speck"/>
    <property type="evidence" value="ECO:0007669"/>
    <property type="project" value="UniProtKB-SubCell"/>
</dbReference>
<proteinExistence type="inferred from homology"/>
<dbReference type="InterPro" id="IPR040366">
    <property type="entry name" value="Nab2/ZC3H14"/>
</dbReference>
<feature type="region of interest" description="Disordered" evidence="12">
    <location>
        <begin position="320"/>
        <end position="360"/>
    </location>
</feature>
<keyword evidence="15" id="KW-1185">Reference proteome</keyword>
<evidence type="ECO:0000256" key="2">
    <source>
        <dbReference type="ARBA" id="ARBA00008423"/>
    </source>
</evidence>
<dbReference type="FunFam" id="4.10.1000.30:FF:000001">
    <property type="entry name" value="Zinc finger CCCH domain-containing protein 14"/>
    <property type="match status" value="1"/>
</dbReference>
<dbReference type="Proteomes" id="UP000694388">
    <property type="component" value="Unplaced"/>
</dbReference>
<dbReference type="GO" id="GO:0008270">
    <property type="term" value="F:zinc ion binding"/>
    <property type="evidence" value="ECO:0007669"/>
    <property type="project" value="UniProtKB-KW"/>
</dbReference>
<dbReference type="FunFam" id="4.10.1000.40:FF:000006">
    <property type="entry name" value="Zinc finger CCCH domain-containing protein 14"/>
    <property type="match status" value="1"/>
</dbReference>
<evidence type="ECO:0000256" key="8">
    <source>
        <dbReference type="ARBA" id="ARBA00022884"/>
    </source>
</evidence>
<feature type="region of interest" description="Disordered" evidence="12">
    <location>
        <begin position="77"/>
        <end position="179"/>
    </location>
</feature>
<keyword evidence="5 11" id="KW-0677">Repeat</keyword>
<evidence type="ECO:0000256" key="12">
    <source>
        <dbReference type="SAM" id="MobiDB-lite"/>
    </source>
</evidence>
<feature type="region of interest" description="Disordered" evidence="12">
    <location>
        <begin position="257"/>
        <end position="291"/>
    </location>
</feature>
<dbReference type="Gene3D" id="4.10.1000.30">
    <property type="match status" value="1"/>
</dbReference>
<protein>
    <recommendedName>
        <fullName evidence="3 11">Zinc finger CCCH domain-containing protein 14</fullName>
    </recommendedName>
</protein>
<keyword evidence="6 10" id="KW-0863">Zinc-finger</keyword>
<dbReference type="PROSITE" id="PS50103">
    <property type="entry name" value="ZF_C3H1"/>
    <property type="match status" value="3"/>
</dbReference>
<keyword evidence="9 11" id="KW-0539">Nucleus</keyword>
<feature type="zinc finger region" description="C3H1-type" evidence="10">
    <location>
        <begin position="682"/>
        <end position="702"/>
    </location>
</feature>
<dbReference type="PANTHER" id="PTHR14738">
    <property type="entry name" value="ZINC FINGER CCCH DOMAIN-CONTAINING PROTEIN 14"/>
    <property type="match status" value="1"/>
</dbReference>
<feature type="domain" description="C3H1-type" evidence="13">
    <location>
        <begin position="746"/>
        <end position="778"/>
    </location>
</feature>
<dbReference type="Ensembl" id="ENSEBUT00000010066.1">
    <property type="protein sequence ID" value="ENSEBUP00000009541.1"/>
    <property type="gene ID" value="ENSEBUG00000006140.1"/>
</dbReference>
<dbReference type="PANTHER" id="PTHR14738:SF29">
    <property type="entry name" value="ZINC FINGER CCCH DOMAIN-CONTAINING PROTEIN 14"/>
    <property type="match status" value="1"/>
</dbReference>
<dbReference type="AlphaFoldDB" id="A0A8C4Q3P4"/>
<organism evidence="14 15">
    <name type="scientific">Eptatretus burgeri</name>
    <name type="common">Inshore hagfish</name>
    <dbReference type="NCBI Taxonomy" id="7764"/>
    <lineage>
        <taxon>Eukaryota</taxon>
        <taxon>Metazoa</taxon>
        <taxon>Chordata</taxon>
        <taxon>Craniata</taxon>
        <taxon>Vertebrata</taxon>
        <taxon>Cyclostomata</taxon>
        <taxon>Myxini</taxon>
        <taxon>Myxiniformes</taxon>
        <taxon>Myxinidae</taxon>
        <taxon>Eptatretinae</taxon>
        <taxon>Eptatretus</taxon>
    </lineage>
</organism>
<dbReference type="Gene3D" id="1.20.1390.10">
    <property type="entry name" value="PWI domain"/>
    <property type="match status" value="1"/>
</dbReference>
<evidence type="ECO:0000256" key="3">
    <source>
        <dbReference type="ARBA" id="ARBA00015071"/>
    </source>
</evidence>
<feature type="zinc finger region" description="C3H1-type" evidence="10">
    <location>
        <begin position="656"/>
        <end position="681"/>
    </location>
</feature>
<keyword evidence="7 10" id="KW-0862">Zinc</keyword>
<name>A0A8C4Q3P4_EPTBU</name>
<evidence type="ECO:0000256" key="5">
    <source>
        <dbReference type="ARBA" id="ARBA00022737"/>
    </source>
</evidence>
<dbReference type="GeneTree" id="ENSGT00440000038430"/>
<feature type="compositionally biased region" description="Acidic residues" evidence="12">
    <location>
        <begin position="323"/>
        <end position="334"/>
    </location>
</feature>
<reference evidence="14" key="1">
    <citation type="submission" date="2025-08" db="UniProtKB">
        <authorList>
            <consortium name="Ensembl"/>
        </authorList>
    </citation>
    <scope>IDENTIFICATION</scope>
</reference>
<dbReference type="GO" id="GO:0043488">
    <property type="term" value="P:regulation of mRNA stability"/>
    <property type="evidence" value="ECO:0007669"/>
    <property type="project" value="UniProtKB-UniRule"/>
</dbReference>
<dbReference type="Gene3D" id="4.10.1000.40">
    <property type="match status" value="1"/>
</dbReference>
<dbReference type="Pfam" id="PF14608">
    <property type="entry name" value="zf-CCCH_2"/>
    <property type="match status" value="5"/>
</dbReference>
<feature type="domain" description="C3H1-type" evidence="13">
    <location>
        <begin position="656"/>
        <end position="681"/>
    </location>
</feature>
<feature type="compositionally biased region" description="Polar residues" evidence="12">
    <location>
        <begin position="268"/>
        <end position="278"/>
    </location>
</feature>
<evidence type="ECO:0000256" key="1">
    <source>
        <dbReference type="ARBA" id="ARBA00004324"/>
    </source>
</evidence>
<comment type="function">
    <text evidence="11">RNA-binding protein involved in the biogenesis of circular RNAs (circRNAs), which are produced by back-splicing circularization of pre-mRNAs. Acts by binding to both exon-intron boundary and 3'-UTR of pre-mRNAs to promote circRNA biogenesis through dimerization and the association with the spliceosome.</text>
</comment>
<evidence type="ECO:0000256" key="11">
    <source>
        <dbReference type="RuleBase" id="RU369058"/>
    </source>
</evidence>
<evidence type="ECO:0000256" key="7">
    <source>
        <dbReference type="ARBA" id="ARBA00022833"/>
    </source>
</evidence>
<dbReference type="GO" id="GO:0005737">
    <property type="term" value="C:cytoplasm"/>
    <property type="evidence" value="ECO:0007669"/>
    <property type="project" value="TreeGrafter"/>
</dbReference>
<feature type="compositionally biased region" description="Basic and acidic residues" evidence="12">
    <location>
        <begin position="149"/>
        <end position="173"/>
    </location>
</feature>
<feature type="compositionally biased region" description="Low complexity" evidence="12">
    <location>
        <begin position="258"/>
        <end position="267"/>
    </location>
</feature>
<sequence length="796" mass="89267">MELGVEIGQKIRSAIKSKLVELGAYVDEELPDYIMVMVANRKSHEQMNKDLGLFLGPNTNMFTSWLHGILDRLRSLTTPEMTQNKARKEKGESSREGYKEDGRGSGKEGRKTSERERGKDSRRDGGRDKARNWRDRDRSELSSCTIRGEPSREQCRDAKDRGKDLRRDPKELVKVSPVSSIPAELDKENQIMATTSLDRGGPHALEHGAFAQPLNLVPSESVIDLKPEPDDFIDDFDSVNKLQQMDRPVDTTVPVQTLSSPSLLSPSGVSTATGTTRAAPSEGKKNPEDNQQCNMQMLGMSSVIRIGVVRGEAGVQRHWQTEVLDEEDEENEDESFARGLHSSVQVAPKLERRPSLPPNKQANKNLLLRAINEAQQSIANINRLQQARKRQFVVPRARPREECNAKRWRTEDMAHGLGNVITHHEERITEQHGTKMAIREQGMRSAMNVGQQAEDHHEQNLYMAPATQQGVSQIAGAMVGGKVRDTRSFILTQQQYQNQHQASTMVADAVPALVPVMGPVSTPVTLQHLKTHSAEQVSRPLPMIVEGDGNPKATRVVHGRDASSYQTVTPKFIVTLDGAMEQETSSADIDPPDVEMCFDDLELMEEDEQEEIVEDEGQLFVQASDGKLVRLPTLKPVALALGGSDSKMPEQNAVGRRAVERCRFWPGCANGDSCSFHHPSQQCRLFPNCKFGDRCLYIHPNCRFDGQCMKTNCPYTHASRRAYTMPAKPVVEQLRVQPMQCKFFPECKKPDCTFYHPKPCRYGSCCKRSDCSFFHPEVSLPPREALRWVKSQQLSQ</sequence>
<keyword evidence="4 10" id="KW-0479">Metal-binding</keyword>
<evidence type="ECO:0000313" key="14">
    <source>
        <dbReference type="Ensembl" id="ENSEBUP00000009541.1"/>
    </source>
</evidence>
<evidence type="ECO:0000256" key="6">
    <source>
        <dbReference type="ARBA" id="ARBA00022771"/>
    </source>
</evidence>
<feature type="compositionally biased region" description="Basic and acidic residues" evidence="12">
    <location>
        <begin position="89"/>
        <end position="140"/>
    </location>
</feature>
<accession>A0A8C4Q3P4</accession>
<reference evidence="14" key="2">
    <citation type="submission" date="2025-09" db="UniProtKB">
        <authorList>
            <consortium name="Ensembl"/>
        </authorList>
    </citation>
    <scope>IDENTIFICATION</scope>
</reference>
<evidence type="ECO:0000256" key="9">
    <source>
        <dbReference type="ARBA" id="ARBA00023242"/>
    </source>
</evidence>
<dbReference type="OMA" id="CPYTHVS"/>
<evidence type="ECO:0000259" key="13">
    <source>
        <dbReference type="PROSITE" id="PS50103"/>
    </source>
</evidence>
<feature type="zinc finger region" description="C3H1-type" evidence="10">
    <location>
        <begin position="746"/>
        <end position="778"/>
    </location>
</feature>
<comment type="similarity">
    <text evidence="2 11">Belongs to the ZC3H14 family.</text>
</comment>
<feature type="domain" description="C3H1-type" evidence="13">
    <location>
        <begin position="682"/>
        <end position="702"/>
    </location>
</feature>
<comment type="subcellular location">
    <subcellularLocation>
        <location evidence="1 11">Nucleus speckle</location>
    </subcellularLocation>
</comment>
<evidence type="ECO:0000256" key="4">
    <source>
        <dbReference type="ARBA" id="ARBA00022723"/>
    </source>
</evidence>
<evidence type="ECO:0000313" key="15">
    <source>
        <dbReference type="Proteomes" id="UP000694388"/>
    </source>
</evidence>